<evidence type="ECO:0000313" key="2">
    <source>
        <dbReference type="EMBL" id="CAG9783618.1"/>
    </source>
</evidence>
<accession>A0A9N9WAP8</accession>
<reference evidence="2" key="1">
    <citation type="submission" date="2021-12" db="EMBL/GenBank/DDBJ databases">
        <authorList>
            <person name="King R."/>
        </authorList>
    </citation>
    <scope>NUCLEOTIDE SEQUENCE</scope>
</reference>
<name>A0A9N9WAP8_9NEOP</name>
<organism evidence="2 3">
    <name type="scientific">Diatraea saccharalis</name>
    <name type="common">sugarcane borer</name>
    <dbReference type="NCBI Taxonomy" id="40085"/>
    <lineage>
        <taxon>Eukaryota</taxon>
        <taxon>Metazoa</taxon>
        <taxon>Ecdysozoa</taxon>
        <taxon>Arthropoda</taxon>
        <taxon>Hexapoda</taxon>
        <taxon>Insecta</taxon>
        <taxon>Pterygota</taxon>
        <taxon>Neoptera</taxon>
        <taxon>Endopterygota</taxon>
        <taxon>Lepidoptera</taxon>
        <taxon>Glossata</taxon>
        <taxon>Ditrysia</taxon>
        <taxon>Pyraloidea</taxon>
        <taxon>Crambidae</taxon>
        <taxon>Crambinae</taxon>
        <taxon>Diatraea</taxon>
    </lineage>
</organism>
<evidence type="ECO:0000313" key="3">
    <source>
        <dbReference type="Proteomes" id="UP001153714"/>
    </source>
</evidence>
<evidence type="ECO:0000256" key="1">
    <source>
        <dbReference type="SAM" id="MobiDB-lite"/>
    </source>
</evidence>
<dbReference type="AlphaFoldDB" id="A0A9N9WAP8"/>
<sequence>MKIAWRNILLKWKKTDGRNLSSVPKGCFPKLLKQLLTDLSENVESNLKVGFRKAGIHPINRDQVLFRLPSEENEDPEKSRYAVDKSVLEILKEMRYGTINIKEPTRKRKLNSEPGKSLGNIDSDNLESESEHEIARKTIKTFKQNSKKKIKVIPGKAVIVDPKSNNTDDKEMENVQSVNLVSKANQNKIEVKQFIQKLNNDLTMKSKIKTDKSMSELKEKNKEMAIDQLPVVFVDDYTSINDSTNENEKLLLNNYIDENMSSKDYLPEIEPTFSEFIDPPKDEMCQCDDREFLETKEEKSTGKNVEIISIQKFVNSTPHKVNLLECKKIPLNTKINSKRDIIQKNKNMKPIKVRRGSYFKTDADILKVLNDNSIQ</sequence>
<keyword evidence="3" id="KW-1185">Reference proteome</keyword>
<gene>
    <name evidence="2" type="ORF">DIATSA_LOCUS1782</name>
</gene>
<feature type="region of interest" description="Disordered" evidence="1">
    <location>
        <begin position="105"/>
        <end position="125"/>
    </location>
</feature>
<proteinExistence type="predicted"/>
<protein>
    <submittedName>
        <fullName evidence="2">Uncharacterized protein</fullName>
    </submittedName>
</protein>
<reference evidence="2" key="2">
    <citation type="submission" date="2022-10" db="EMBL/GenBank/DDBJ databases">
        <authorList>
            <consortium name="ENA_rothamsted_submissions"/>
            <consortium name="culmorum"/>
            <person name="King R."/>
        </authorList>
    </citation>
    <scope>NUCLEOTIDE SEQUENCE</scope>
</reference>
<dbReference type="Proteomes" id="UP001153714">
    <property type="component" value="Chromosome 11"/>
</dbReference>
<dbReference type="EMBL" id="OU893342">
    <property type="protein sequence ID" value="CAG9783618.1"/>
    <property type="molecule type" value="Genomic_DNA"/>
</dbReference>
<dbReference type="OrthoDB" id="10065929at2759"/>